<dbReference type="GeneID" id="37066719"/>
<protein>
    <submittedName>
        <fullName evidence="9">C6 zinc finger domain protein</fullName>
    </submittedName>
</protein>
<evidence type="ECO:0000256" key="1">
    <source>
        <dbReference type="ARBA" id="ARBA00004123"/>
    </source>
</evidence>
<evidence type="ECO:0000256" key="5">
    <source>
        <dbReference type="ARBA" id="ARBA00023163"/>
    </source>
</evidence>
<evidence type="ECO:0000313" key="10">
    <source>
        <dbReference type="Proteomes" id="UP000247233"/>
    </source>
</evidence>
<dbReference type="Proteomes" id="UP000247233">
    <property type="component" value="Unassembled WGS sequence"/>
</dbReference>
<dbReference type="InterPro" id="IPR036864">
    <property type="entry name" value="Zn2-C6_fun-type_DNA-bd_sf"/>
</dbReference>
<keyword evidence="2" id="KW-0862">Zinc</keyword>
<feature type="compositionally biased region" description="Polar residues" evidence="7">
    <location>
        <begin position="136"/>
        <end position="156"/>
    </location>
</feature>
<evidence type="ECO:0000313" key="9">
    <source>
        <dbReference type="EMBL" id="PWY64255.1"/>
    </source>
</evidence>
<feature type="region of interest" description="Disordered" evidence="7">
    <location>
        <begin position="114"/>
        <end position="156"/>
    </location>
</feature>
<gene>
    <name evidence="9" type="ORF">BO70DRAFT_367033</name>
</gene>
<dbReference type="PANTHER" id="PTHR31845:SF39">
    <property type="entry name" value="TRANSCRIPTION FACTOR PBCR-RELATED"/>
    <property type="match status" value="1"/>
</dbReference>
<dbReference type="VEuPathDB" id="FungiDB:BO70DRAFT_367033"/>
<dbReference type="EMBL" id="MSFL01000066">
    <property type="protein sequence ID" value="PWY64255.1"/>
    <property type="molecule type" value="Genomic_DNA"/>
</dbReference>
<dbReference type="GO" id="GO:0005634">
    <property type="term" value="C:nucleus"/>
    <property type="evidence" value="ECO:0007669"/>
    <property type="project" value="UniProtKB-SubCell"/>
</dbReference>
<dbReference type="PROSITE" id="PS00463">
    <property type="entry name" value="ZN2_CY6_FUNGAL_1"/>
    <property type="match status" value="1"/>
</dbReference>
<dbReference type="SUPFAM" id="SSF57701">
    <property type="entry name" value="Zn2/Cys6 DNA-binding domain"/>
    <property type="match status" value="1"/>
</dbReference>
<dbReference type="GO" id="GO:0008270">
    <property type="term" value="F:zinc ion binding"/>
    <property type="evidence" value="ECO:0007669"/>
    <property type="project" value="InterPro"/>
</dbReference>
<dbReference type="CDD" id="cd12148">
    <property type="entry name" value="fungal_TF_MHR"/>
    <property type="match status" value="1"/>
</dbReference>
<evidence type="ECO:0000256" key="6">
    <source>
        <dbReference type="ARBA" id="ARBA00023242"/>
    </source>
</evidence>
<dbReference type="CDD" id="cd00067">
    <property type="entry name" value="GAL4"/>
    <property type="match status" value="1"/>
</dbReference>
<sequence length="718" mass="79875">MSAPMSSGYRHHPLAPLPPLNQSCESCRSLKVRCLPDPTVPSQCQRCTRTRRNCVFAHTLRRQPRKKTGSRVAQLEKDLRDLRSLLHGQVRPDSDSGEKAYDAGVVASPTATVPNKLPSFPTTSTSLPPPPWRMESSGSHTASTVGDSSQAIRSFNASPAPTNVNLAMGPSSAGSGDVVDRALISADTAQRLLSVFINDLTQFYPVVVLDQNTDMETLRRTSPVLFLSILSAASLTLDTPDAAVLNEELLKLYAERFFLRQEKSMELIQSILLMLIFYFPPKSRVQGQYYQYAHIATTMALELGIAAGKAGQRNHRCHGEEGDLPVSTHSAQARAVLGCYHFSSNIGMRTHRPNMLCFNSVIEEYTNLLKKSSNILDQQLATWFELQRIIDDTLSSLGHDSTLSDTSLLESQMMPILKWFDSRMLHWKNSTPKDMFTVWMTLEYHYLYLAIYELAAGEGYRDPDAPARKYYTLPPLEGNMERHKANAPLSVARVQIVTKWMLAAHQLLDAFLQCDISTMRKLPNMTYTRIVLGISSLLRIYHKTQFGPLGEVISSQMIGIDGYLDRLSQALLRASGEQKYRVPSKWYHVIAVKNRDWYEKLQGRLIAPPADSYPYLRIGIPPPAPGVPLLDGQRGPGSTATVSSLGGVTASPYADQWYMDDAVGRADSSRPFPPVSTPLMYMAPVQAATENADEGPFPPSEGWRMPDESLQGDVPFQY</sequence>
<dbReference type="STRING" id="1448321.A0A317URK1"/>
<organism evidence="9 10">
    <name type="scientific">Aspergillus heteromorphus CBS 117.55</name>
    <dbReference type="NCBI Taxonomy" id="1448321"/>
    <lineage>
        <taxon>Eukaryota</taxon>
        <taxon>Fungi</taxon>
        <taxon>Dikarya</taxon>
        <taxon>Ascomycota</taxon>
        <taxon>Pezizomycotina</taxon>
        <taxon>Eurotiomycetes</taxon>
        <taxon>Eurotiomycetidae</taxon>
        <taxon>Eurotiales</taxon>
        <taxon>Aspergillaceae</taxon>
        <taxon>Aspergillus</taxon>
        <taxon>Aspergillus subgen. Circumdati</taxon>
    </lineage>
</organism>
<dbReference type="OrthoDB" id="3365636at2759"/>
<dbReference type="RefSeq" id="XP_025394227.1">
    <property type="nucleotide sequence ID" value="XM_025544482.1"/>
</dbReference>
<dbReference type="GO" id="GO:0000981">
    <property type="term" value="F:DNA-binding transcription factor activity, RNA polymerase II-specific"/>
    <property type="evidence" value="ECO:0007669"/>
    <property type="project" value="InterPro"/>
</dbReference>
<feature type="domain" description="Zn(2)-C6 fungal-type" evidence="8">
    <location>
        <begin position="23"/>
        <end position="56"/>
    </location>
</feature>
<feature type="region of interest" description="Disordered" evidence="7">
    <location>
        <begin position="690"/>
        <end position="718"/>
    </location>
</feature>
<keyword evidence="3" id="KW-0805">Transcription regulation</keyword>
<keyword evidence="4" id="KW-0238">DNA-binding</keyword>
<name>A0A317URK1_9EURO</name>
<evidence type="ECO:0000259" key="8">
    <source>
        <dbReference type="PROSITE" id="PS50048"/>
    </source>
</evidence>
<evidence type="ECO:0000256" key="3">
    <source>
        <dbReference type="ARBA" id="ARBA00023015"/>
    </source>
</evidence>
<dbReference type="InterPro" id="IPR051089">
    <property type="entry name" value="prtT"/>
</dbReference>
<keyword evidence="10" id="KW-1185">Reference proteome</keyword>
<evidence type="ECO:0000256" key="7">
    <source>
        <dbReference type="SAM" id="MobiDB-lite"/>
    </source>
</evidence>
<dbReference type="PANTHER" id="PTHR31845">
    <property type="entry name" value="FINGER DOMAIN PROTEIN, PUTATIVE-RELATED"/>
    <property type="match status" value="1"/>
</dbReference>
<accession>A0A317URK1</accession>
<reference evidence="9 10" key="1">
    <citation type="submission" date="2016-12" db="EMBL/GenBank/DDBJ databases">
        <title>The genomes of Aspergillus section Nigri reveals drivers in fungal speciation.</title>
        <authorList>
            <consortium name="DOE Joint Genome Institute"/>
            <person name="Vesth T.C."/>
            <person name="Nybo J."/>
            <person name="Theobald S."/>
            <person name="Brandl J."/>
            <person name="Frisvad J.C."/>
            <person name="Nielsen K.F."/>
            <person name="Lyhne E.K."/>
            <person name="Kogle M.E."/>
            <person name="Kuo A."/>
            <person name="Riley R."/>
            <person name="Clum A."/>
            <person name="Nolan M."/>
            <person name="Lipzen A."/>
            <person name="Salamov A."/>
            <person name="Henrissat B."/>
            <person name="Wiebenga A."/>
            <person name="De Vries R.P."/>
            <person name="Grigoriev I.V."/>
            <person name="Mortensen U.H."/>
            <person name="Andersen M.R."/>
            <person name="Baker S.E."/>
        </authorList>
    </citation>
    <scope>NUCLEOTIDE SEQUENCE [LARGE SCALE GENOMIC DNA]</scope>
    <source>
        <strain evidence="9 10">CBS 117.55</strain>
    </source>
</reference>
<dbReference type="GO" id="GO:0009893">
    <property type="term" value="P:positive regulation of metabolic process"/>
    <property type="evidence" value="ECO:0007669"/>
    <property type="project" value="UniProtKB-ARBA"/>
</dbReference>
<dbReference type="Gene3D" id="4.10.240.10">
    <property type="entry name" value="Zn(2)-C6 fungal-type DNA-binding domain"/>
    <property type="match status" value="1"/>
</dbReference>
<comment type="caution">
    <text evidence="9">The sequence shown here is derived from an EMBL/GenBank/DDBJ whole genome shotgun (WGS) entry which is preliminary data.</text>
</comment>
<keyword evidence="6" id="KW-0539">Nucleus</keyword>
<comment type="subcellular location">
    <subcellularLocation>
        <location evidence="1">Nucleus</location>
    </subcellularLocation>
</comment>
<dbReference type="PROSITE" id="PS50048">
    <property type="entry name" value="ZN2_CY6_FUNGAL_2"/>
    <property type="match status" value="1"/>
</dbReference>
<dbReference type="GO" id="GO:0000976">
    <property type="term" value="F:transcription cis-regulatory region binding"/>
    <property type="evidence" value="ECO:0007669"/>
    <property type="project" value="TreeGrafter"/>
</dbReference>
<dbReference type="InterPro" id="IPR001138">
    <property type="entry name" value="Zn2Cys6_DnaBD"/>
</dbReference>
<evidence type="ECO:0000256" key="4">
    <source>
        <dbReference type="ARBA" id="ARBA00023125"/>
    </source>
</evidence>
<feature type="compositionally biased region" description="Low complexity" evidence="7">
    <location>
        <begin position="117"/>
        <end position="126"/>
    </location>
</feature>
<evidence type="ECO:0000256" key="2">
    <source>
        <dbReference type="ARBA" id="ARBA00022833"/>
    </source>
</evidence>
<proteinExistence type="predicted"/>
<dbReference type="AlphaFoldDB" id="A0A317URK1"/>
<keyword evidence="5" id="KW-0804">Transcription</keyword>